<dbReference type="InterPro" id="IPR056734">
    <property type="entry name" value="NANM"/>
</dbReference>
<feature type="transmembrane region" description="Helical" evidence="11">
    <location>
        <begin position="544"/>
        <end position="567"/>
    </location>
</feature>
<dbReference type="Proteomes" id="UP000184513">
    <property type="component" value="Unassembled WGS sequence"/>
</dbReference>
<evidence type="ECO:0000256" key="6">
    <source>
        <dbReference type="ARBA" id="ARBA00022989"/>
    </source>
</evidence>
<dbReference type="InterPro" id="IPR015915">
    <property type="entry name" value="Kelch-typ_b-propeller"/>
</dbReference>
<evidence type="ECO:0000256" key="10">
    <source>
        <dbReference type="ARBA" id="ARBA00023201"/>
    </source>
</evidence>
<dbReference type="PROSITE" id="PS50283">
    <property type="entry name" value="NA_SOLUT_SYMP_3"/>
    <property type="match status" value="1"/>
</dbReference>
<dbReference type="AlphaFoldDB" id="A0A1M7QK44"/>
<feature type="transmembrane region" description="Helical" evidence="11">
    <location>
        <begin position="443"/>
        <end position="463"/>
    </location>
</feature>
<dbReference type="NCBIfam" id="TIGR00813">
    <property type="entry name" value="sss"/>
    <property type="match status" value="1"/>
</dbReference>
<keyword evidence="6 11" id="KW-1133">Transmembrane helix</keyword>
<feature type="transmembrane region" description="Helical" evidence="11">
    <location>
        <begin position="516"/>
        <end position="538"/>
    </location>
</feature>
<dbReference type="InterPro" id="IPR001734">
    <property type="entry name" value="Na/solute_symporter"/>
</dbReference>
<evidence type="ECO:0000256" key="5">
    <source>
        <dbReference type="ARBA" id="ARBA00022692"/>
    </source>
</evidence>
<dbReference type="PANTHER" id="PTHR42985:SF40">
    <property type="entry name" value="LD47995P-RELATED"/>
    <property type="match status" value="1"/>
</dbReference>
<evidence type="ECO:0000256" key="7">
    <source>
        <dbReference type="ARBA" id="ARBA00023053"/>
    </source>
</evidence>
<proteinExistence type="inferred from homology"/>
<dbReference type="GO" id="GO:0015293">
    <property type="term" value="F:symporter activity"/>
    <property type="evidence" value="ECO:0007669"/>
    <property type="project" value="TreeGrafter"/>
</dbReference>
<evidence type="ECO:0000256" key="11">
    <source>
        <dbReference type="SAM" id="Phobius"/>
    </source>
</evidence>
<feature type="transmembrane region" description="Helical" evidence="11">
    <location>
        <begin position="404"/>
        <end position="423"/>
    </location>
</feature>
<dbReference type="Pfam" id="PF00474">
    <property type="entry name" value="SSF"/>
    <property type="match status" value="1"/>
</dbReference>
<dbReference type="Gene3D" id="1.20.1730.10">
    <property type="entry name" value="Sodium/glucose cotransporter"/>
    <property type="match status" value="1"/>
</dbReference>
<feature type="transmembrane region" description="Helical" evidence="11">
    <location>
        <begin position="802"/>
        <end position="822"/>
    </location>
</feature>
<feature type="transmembrane region" description="Helical" evidence="11">
    <location>
        <begin position="772"/>
        <end position="796"/>
    </location>
</feature>
<keyword evidence="8" id="KW-0406">Ion transport</keyword>
<dbReference type="PANTHER" id="PTHR42985">
    <property type="entry name" value="SODIUM-COUPLED MONOCARBOXYLATE TRANSPORTER"/>
    <property type="match status" value="1"/>
</dbReference>
<evidence type="ECO:0000256" key="1">
    <source>
        <dbReference type="ARBA" id="ARBA00004651"/>
    </source>
</evidence>
<evidence type="ECO:0000256" key="9">
    <source>
        <dbReference type="ARBA" id="ARBA00023136"/>
    </source>
</evidence>
<evidence type="ECO:0000256" key="8">
    <source>
        <dbReference type="ARBA" id="ARBA00023065"/>
    </source>
</evidence>
<evidence type="ECO:0000256" key="3">
    <source>
        <dbReference type="ARBA" id="ARBA00022448"/>
    </source>
</evidence>
<keyword evidence="7" id="KW-0915">Sodium</keyword>
<keyword evidence="4" id="KW-1003">Cell membrane</keyword>
<reference evidence="12 13" key="1">
    <citation type="submission" date="2016-11" db="EMBL/GenBank/DDBJ databases">
        <authorList>
            <person name="Jaros S."/>
            <person name="Januszkiewicz K."/>
            <person name="Wedrychowicz H."/>
        </authorList>
    </citation>
    <scope>NUCLEOTIDE SEQUENCE [LARGE SCALE GENOMIC DNA]</scope>
    <source>
        <strain evidence="12 13">CGMCC 1.6102</strain>
    </source>
</reference>
<gene>
    <name evidence="12" type="ORF">SAMN04488057_11939</name>
</gene>
<comment type="subcellular location">
    <subcellularLocation>
        <location evidence="1">Cell membrane</location>
        <topology evidence="1">Multi-pass membrane protein</topology>
    </subcellularLocation>
</comment>
<dbReference type="GO" id="GO:0005886">
    <property type="term" value="C:plasma membrane"/>
    <property type="evidence" value="ECO:0007669"/>
    <property type="project" value="UniProtKB-SubCell"/>
</dbReference>
<feature type="transmembrane region" description="Helical" evidence="11">
    <location>
        <begin position="629"/>
        <end position="648"/>
    </location>
</feature>
<feature type="transmembrane region" description="Helical" evidence="11">
    <location>
        <begin position="714"/>
        <end position="736"/>
    </location>
</feature>
<dbReference type="Gene3D" id="2.120.10.80">
    <property type="entry name" value="Kelch-type beta propeller"/>
    <property type="match status" value="1"/>
</dbReference>
<dbReference type="CDD" id="cd11495">
    <property type="entry name" value="SLC5sbd_NIS-like_u3"/>
    <property type="match status" value="1"/>
</dbReference>
<dbReference type="SUPFAM" id="SSF117281">
    <property type="entry name" value="Kelch motif"/>
    <property type="match status" value="1"/>
</dbReference>
<sequence length="901" mass="98521">MLKAYRFIFQGLFLLLFYQTQGLAGEKPKTYGDFDWQVLAEMPAMAGQARSLGYAGMYAGTHNGALILAGGANFPDDKPWNGGKKKFWNAIHVLLKDPEGVKWVAELRETLPINLAYGASVSTPIGVFCMGGENDQGYHSNSWWISWDEKMQQVDVEAGVPLPMPLSNASAVYHEGYVYLAGGENEQVWNNFYRLNINDAAAGWESLNPFPGPGRSHAMVAVQHDGQEPQLFLAGGRQKKPDGPTAFYADLYSYSFNQKKWAKAGKIEDGAGNILSLAAGTAAAFGSGHILFFGGDEGTLYRKLEQYPDALADPDLSHSDSLQLVGERNEILESHPGFSRRILAYHAVTGTWSRLADLPVRAPVTTPALFWDGMLVLPSGEISPGTRTPQIKGMVLSKKEGFGWLNYIILGLYLGVLVLMGVVISRKQESVTDFFRAGGRVPWWAAGISVFGTQLSAITFMAIPSKTFATDWTLFWLLMTIILVSPIIIFWFLPFFRRLNLTSAYEYLEMRFDKSIRLLGSLIYIALQLGRLGIVLLLPSLALAVITDIDVFTCILLMGVLSILYTVLGGIEAVIWTDVIQVVVLLGGALLSLILMVYSIDLGWEELAVLVREDQKMKLFDTRLDFTGTAIWVILLGGLASNIVQYGSDQTVIQRYLTTRDEAAASKSILTGALMALPSALIFFSIGTALYLFYLTHPQELSPVMTNTDSIFPWYIVTQLPDGVSGLLIAAVFAAAMSSLDSSMNSVATVVTTDFYRKLYPKDRGGQHTLRFARWVTVAVGVLGTGFALLMATMGIPSLWDQFNMLIGLFAGGLGGIFLVGILSSSTNARGALIGLLGSAMVQVLVKSQTNLSIHLYAFTGLASAMLLAYLASKLFPRPSRQQLSGLTLKTMNKKIVKEVV</sequence>
<feature type="transmembrane region" description="Helical" evidence="11">
    <location>
        <begin position="669"/>
        <end position="694"/>
    </location>
</feature>
<evidence type="ECO:0000256" key="2">
    <source>
        <dbReference type="ARBA" id="ARBA00006434"/>
    </source>
</evidence>
<comment type="similarity">
    <text evidence="2">Belongs to the sodium:solute symporter (SSF) (TC 2.A.21) family.</text>
</comment>
<dbReference type="InterPro" id="IPR038377">
    <property type="entry name" value="Na/Glc_symporter_sf"/>
</dbReference>
<dbReference type="Pfam" id="PF24996">
    <property type="entry name" value="NANM"/>
    <property type="match status" value="1"/>
</dbReference>
<feature type="transmembrane region" description="Helical" evidence="11">
    <location>
        <begin position="475"/>
        <end position="496"/>
    </location>
</feature>
<dbReference type="OrthoDB" id="9803597at2"/>
<keyword evidence="9 11" id="KW-0472">Membrane</keyword>
<organism evidence="12 13">
    <name type="scientific">Cyclobacterium lianum</name>
    <dbReference type="NCBI Taxonomy" id="388280"/>
    <lineage>
        <taxon>Bacteria</taxon>
        <taxon>Pseudomonadati</taxon>
        <taxon>Bacteroidota</taxon>
        <taxon>Cytophagia</taxon>
        <taxon>Cytophagales</taxon>
        <taxon>Cyclobacteriaceae</taxon>
        <taxon>Cyclobacterium</taxon>
    </lineage>
</organism>
<evidence type="ECO:0000313" key="13">
    <source>
        <dbReference type="Proteomes" id="UP000184513"/>
    </source>
</evidence>
<keyword evidence="3" id="KW-0813">Transport</keyword>
<keyword evidence="13" id="KW-1185">Reference proteome</keyword>
<feature type="transmembrane region" description="Helical" evidence="11">
    <location>
        <begin position="579"/>
        <end position="600"/>
    </location>
</feature>
<accession>A0A1M7QK44</accession>
<dbReference type="InterPro" id="IPR051163">
    <property type="entry name" value="Sodium:Solute_Symporter_SSF"/>
</dbReference>
<dbReference type="STRING" id="388280.SAMN04488057_11939"/>
<keyword evidence="10" id="KW-0739">Sodium transport</keyword>
<dbReference type="GO" id="GO:0006814">
    <property type="term" value="P:sodium ion transport"/>
    <property type="evidence" value="ECO:0007669"/>
    <property type="project" value="UniProtKB-KW"/>
</dbReference>
<keyword evidence="5 11" id="KW-0812">Transmembrane</keyword>
<evidence type="ECO:0000256" key="4">
    <source>
        <dbReference type="ARBA" id="ARBA00022475"/>
    </source>
</evidence>
<dbReference type="RefSeq" id="WP_073097631.1">
    <property type="nucleotide sequence ID" value="NZ_FRCY01000019.1"/>
</dbReference>
<name>A0A1M7QK44_9BACT</name>
<evidence type="ECO:0000313" key="12">
    <source>
        <dbReference type="EMBL" id="SHN31521.1"/>
    </source>
</evidence>
<dbReference type="EMBL" id="FRCY01000019">
    <property type="protein sequence ID" value="SHN31521.1"/>
    <property type="molecule type" value="Genomic_DNA"/>
</dbReference>
<feature type="transmembrane region" description="Helical" evidence="11">
    <location>
        <begin position="852"/>
        <end position="872"/>
    </location>
</feature>
<protein>
    <submittedName>
        <fullName evidence="12">Cyclically-permuted mutarotase family protein</fullName>
    </submittedName>
</protein>